<dbReference type="GO" id="GO:0008108">
    <property type="term" value="F:UDP-glucose:hexose-1-phosphate uridylyltransferase activity"/>
    <property type="evidence" value="ECO:0007669"/>
    <property type="project" value="InterPro"/>
</dbReference>
<feature type="domain" description="Galactose-1-phosphate uridyl transferase N-terminal" evidence="6">
    <location>
        <begin position="80"/>
        <end position="162"/>
    </location>
</feature>
<dbReference type="PANTHER" id="PTHR42763:SF2">
    <property type="entry name" value="ADP-GLUCOSE PHOSPHORYLASE"/>
    <property type="match status" value="1"/>
</dbReference>
<dbReference type="EMBL" id="MFKW01000015">
    <property type="protein sequence ID" value="OGG51793.1"/>
    <property type="molecule type" value="Genomic_DNA"/>
</dbReference>
<dbReference type="GO" id="GO:0008270">
    <property type="term" value="F:zinc ion binding"/>
    <property type="evidence" value="ECO:0007669"/>
    <property type="project" value="InterPro"/>
</dbReference>
<accession>A0A1F6CRL3</accession>
<feature type="binding site" evidence="5">
    <location>
        <position position="99"/>
    </location>
    <ligand>
        <name>Zn(2+)</name>
        <dbReference type="ChEBI" id="CHEBI:29105"/>
    </ligand>
</feature>
<proteinExistence type="predicted"/>
<evidence type="ECO:0000256" key="3">
    <source>
        <dbReference type="ARBA" id="ARBA00023277"/>
    </source>
</evidence>
<dbReference type="InterPro" id="IPR005849">
    <property type="entry name" value="GalP_Utransf_N"/>
</dbReference>
<dbReference type="InterPro" id="IPR036265">
    <property type="entry name" value="HIT-like_sf"/>
</dbReference>
<keyword evidence="3" id="KW-0119">Carbohydrate metabolism</keyword>
<gene>
    <name evidence="7" type="ORF">A2704_04105</name>
</gene>
<evidence type="ECO:0000313" key="7">
    <source>
        <dbReference type="EMBL" id="OGG51793.1"/>
    </source>
</evidence>
<dbReference type="PANTHER" id="PTHR42763">
    <property type="entry name" value="ADP-GLUCOSE PHOSPHORYLASE"/>
    <property type="match status" value="1"/>
</dbReference>
<keyword evidence="5" id="KW-0479">Metal-binding</keyword>
<dbReference type="Gene3D" id="3.30.428.10">
    <property type="entry name" value="HIT-like"/>
    <property type="match status" value="2"/>
</dbReference>
<evidence type="ECO:0000259" key="6">
    <source>
        <dbReference type="Pfam" id="PF01087"/>
    </source>
</evidence>
<keyword evidence="2" id="KW-0548">Nucleotidyltransferase</keyword>
<feature type="binding site" evidence="5">
    <location>
        <position position="48"/>
    </location>
    <ligand>
        <name>Zn(2+)</name>
        <dbReference type="ChEBI" id="CHEBI:29105"/>
    </ligand>
</feature>
<dbReference type="GO" id="GO:0006012">
    <property type="term" value="P:galactose metabolic process"/>
    <property type="evidence" value="ECO:0007669"/>
    <property type="project" value="InterPro"/>
</dbReference>
<keyword evidence="5" id="KW-0862">Zinc</keyword>
<dbReference type="Pfam" id="PF01087">
    <property type="entry name" value="GalP_UDP_transf"/>
    <property type="match status" value="1"/>
</dbReference>
<protein>
    <recommendedName>
        <fullName evidence="6">Galactose-1-phosphate uridyl transferase N-terminal domain-containing protein</fullName>
    </recommendedName>
</protein>
<feature type="active site" description="Tele-UMP-histidine intermediate" evidence="4">
    <location>
        <position position="152"/>
    </location>
</feature>
<evidence type="ECO:0000256" key="2">
    <source>
        <dbReference type="ARBA" id="ARBA00022695"/>
    </source>
</evidence>
<evidence type="ECO:0000256" key="5">
    <source>
        <dbReference type="PIRSR" id="PIRSR000808-3"/>
    </source>
</evidence>
<sequence>MINSEIRRDYIQEKYVIIAPRRGSRPQAVTFAQESRPAPAPRGPCVFCPEKVDRQKYLLQTGNHGGWSVKVIPNKYPAVTLDNPQAHGTQEIVIETPRHTVELEDLKVEEISEVLGVYAARTKAITDLPKIEYVLIFKNQGGRAGATLGHAHSQIFATQFLPPHLFDKSQRIQAYKLRTGRCVYCDVIAKERKSPRVVYDDGVTAAFTPYASMYNYEVWVLPRRHLDNIGDLTESERISWAKNMKRLLHKISKLGLPYNYYFHQVVHDEDQHLYMKITPRGSVWAGVEIGSGLIINPVSPEEAARYYRA</sequence>
<comment type="caution">
    <text evidence="7">The sequence shown here is derived from an EMBL/GenBank/DDBJ whole genome shotgun (WGS) entry which is preliminary data.</text>
</comment>
<feature type="binding site" evidence="5">
    <location>
        <position position="45"/>
    </location>
    <ligand>
        <name>Zn(2+)</name>
        <dbReference type="ChEBI" id="CHEBI:29105"/>
    </ligand>
</feature>
<name>A0A1F6CRL3_9BACT</name>
<comment type="cofactor">
    <cofactor evidence="5">
        <name>Zn(2+)</name>
        <dbReference type="ChEBI" id="CHEBI:29105"/>
    </cofactor>
    <text evidence="5">Binds 1 zinc ion per subunit.</text>
</comment>
<evidence type="ECO:0000256" key="4">
    <source>
        <dbReference type="PIRSR" id="PIRSR000808-1"/>
    </source>
</evidence>
<dbReference type="InterPro" id="IPR001937">
    <property type="entry name" value="GalP_UDPtransf1"/>
</dbReference>
<evidence type="ECO:0000313" key="8">
    <source>
        <dbReference type="Proteomes" id="UP000176445"/>
    </source>
</evidence>
<keyword evidence="1" id="KW-0808">Transferase</keyword>
<reference evidence="7 8" key="1">
    <citation type="journal article" date="2016" name="Nat. Commun.">
        <title>Thousands of microbial genomes shed light on interconnected biogeochemical processes in an aquifer system.</title>
        <authorList>
            <person name="Anantharaman K."/>
            <person name="Brown C.T."/>
            <person name="Hug L.A."/>
            <person name="Sharon I."/>
            <person name="Castelle C.J."/>
            <person name="Probst A.J."/>
            <person name="Thomas B.C."/>
            <person name="Singh A."/>
            <person name="Wilkins M.J."/>
            <person name="Karaoz U."/>
            <person name="Brodie E.L."/>
            <person name="Williams K.H."/>
            <person name="Hubbard S.S."/>
            <person name="Banfield J.F."/>
        </authorList>
    </citation>
    <scope>NUCLEOTIDE SEQUENCE [LARGE SCALE GENOMIC DNA]</scope>
</reference>
<organism evidence="7 8">
    <name type="scientific">Candidatus Kaiserbacteria bacterium RIFCSPHIGHO2_01_FULL_54_36b</name>
    <dbReference type="NCBI Taxonomy" id="1798483"/>
    <lineage>
        <taxon>Bacteria</taxon>
        <taxon>Candidatus Kaiseribacteriota</taxon>
    </lineage>
</organism>
<feature type="binding site" evidence="5">
    <location>
        <position position="150"/>
    </location>
    <ligand>
        <name>Zn(2+)</name>
        <dbReference type="ChEBI" id="CHEBI:29105"/>
    </ligand>
</feature>
<dbReference type="Proteomes" id="UP000176445">
    <property type="component" value="Unassembled WGS sequence"/>
</dbReference>
<dbReference type="AlphaFoldDB" id="A0A1F6CRL3"/>
<dbReference type="PIRSF" id="PIRSF000808">
    <property type="entry name" value="GalT"/>
    <property type="match status" value="1"/>
</dbReference>
<evidence type="ECO:0000256" key="1">
    <source>
        <dbReference type="ARBA" id="ARBA00022679"/>
    </source>
</evidence>
<dbReference type="SUPFAM" id="SSF54197">
    <property type="entry name" value="HIT-like"/>
    <property type="match status" value="2"/>
</dbReference>
<dbReference type="InterPro" id="IPR053177">
    <property type="entry name" value="ADP-glucose_phosphorylase"/>
</dbReference>